<sequence>MAATAPPDVAAARQGAPRRAAPAKDISSMRVSSFMTTACLFGPFAGIGEVPEPPLTPPG</sequence>
<evidence type="ECO:0000256" key="1">
    <source>
        <dbReference type="SAM" id="MobiDB-lite"/>
    </source>
</evidence>
<dbReference type="EMBL" id="BOOF01000046">
    <property type="protein sequence ID" value="GIH65928.1"/>
    <property type="molecule type" value="Genomic_DNA"/>
</dbReference>
<evidence type="ECO:0000313" key="2">
    <source>
        <dbReference type="EMBL" id="GIH65928.1"/>
    </source>
</evidence>
<accession>A0ABQ4GWW3</accession>
<proteinExistence type="predicted"/>
<feature type="compositionally biased region" description="Low complexity" evidence="1">
    <location>
        <begin position="1"/>
        <end position="20"/>
    </location>
</feature>
<gene>
    <name evidence="2" type="ORF">Msi02_67450</name>
</gene>
<comment type="caution">
    <text evidence="2">The sequence shown here is derived from an EMBL/GenBank/DDBJ whole genome shotgun (WGS) entry which is preliminary data.</text>
</comment>
<protein>
    <submittedName>
        <fullName evidence="2">Uncharacterized protein</fullName>
    </submittedName>
</protein>
<dbReference type="Proteomes" id="UP000660454">
    <property type="component" value="Unassembled WGS sequence"/>
</dbReference>
<evidence type="ECO:0000313" key="3">
    <source>
        <dbReference type="Proteomes" id="UP000660454"/>
    </source>
</evidence>
<keyword evidence="3" id="KW-1185">Reference proteome</keyword>
<reference evidence="2 3" key="1">
    <citation type="submission" date="2021-01" db="EMBL/GenBank/DDBJ databases">
        <title>Whole genome shotgun sequence of Microbispora siamensis NBRC 104113.</title>
        <authorList>
            <person name="Komaki H."/>
            <person name="Tamura T."/>
        </authorList>
    </citation>
    <scope>NUCLEOTIDE SEQUENCE [LARGE SCALE GENOMIC DNA]</scope>
    <source>
        <strain evidence="2 3">NBRC 104113</strain>
    </source>
</reference>
<name>A0ABQ4GWW3_9ACTN</name>
<organism evidence="2 3">
    <name type="scientific">Microbispora siamensis</name>
    <dbReference type="NCBI Taxonomy" id="564413"/>
    <lineage>
        <taxon>Bacteria</taxon>
        <taxon>Bacillati</taxon>
        <taxon>Actinomycetota</taxon>
        <taxon>Actinomycetes</taxon>
        <taxon>Streptosporangiales</taxon>
        <taxon>Streptosporangiaceae</taxon>
        <taxon>Microbispora</taxon>
    </lineage>
</organism>
<feature type="region of interest" description="Disordered" evidence="1">
    <location>
        <begin position="1"/>
        <end position="26"/>
    </location>
</feature>